<dbReference type="InterPro" id="IPR050155">
    <property type="entry name" value="HAD-like_hydrolase_sf"/>
</dbReference>
<evidence type="ECO:0000313" key="3">
    <source>
        <dbReference type="Proteomes" id="UP000033551"/>
    </source>
</evidence>
<dbReference type="SFLD" id="SFLDG01129">
    <property type="entry name" value="C1.5:_HAD__Beta-PGM__Phosphata"/>
    <property type="match status" value="1"/>
</dbReference>
<dbReference type="Gene3D" id="1.10.150.240">
    <property type="entry name" value="Putative phosphatase, domain 2"/>
    <property type="match status" value="1"/>
</dbReference>
<sequence length="233" mass="24639">MTTSTDQRPRAALFDLDGTLVDTNYLHSLTWWQALHQNGHDVPMARIHRAIGMGGDRILEHLLGSAHDPSQDQRLRDAHHALYATWFDSLPVLDRAADLLRAIAERGLRIVLASSASADEVEAIRAALGADDVISGATSADDVDRSKPAPDLVHQALALTDAAPGEAVFVGDTVWDVEAAARAGVPCIGLLTGGISEAELTAAGPVTVYRGPPELLRSLDSSPLAGKAPRPQG</sequence>
<gene>
    <name evidence="2" type="ORF">VR44_21020</name>
</gene>
<dbReference type="AlphaFoldDB" id="A0A0F4J745"/>
<dbReference type="Proteomes" id="UP000033551">
    <property type="component" value="Unassembled WGS sequence"/>
</dbReference>
<protein>
    <submittedName>
        <fullName evidence="2">HAD family hydrolase</fullName>
    </submittedName>
</protein>
<dbReference type="PATRIC" id="fig|68223.7.peg.8935"/>
<keyword evidence="3" id="KW-1185">Reference proteome</keyword>
<dbReference type="EMBL" id="JZWV01000582">
    <property type="protein sequence ID" value="KJY30207.1"/>
    <property type="molecule type" value="Genomic_DNA"/>
</dbReference>
<feature type="region of interest" description="Disordered" evidence="1">
    <location>
        <begin position="214"/>
        <end position="233"/>
    </location>
</feature>
<dbReference type="SFLD" id="SFLDS00003">
    <property type="entry name" value="Haloacid_Dehalogenase"/>
    <property type="match status" value="1"/>
</dbReference>
<proteinExistence type="predicted"/>
<dbReference type="SFLD" id="SFLDG01135">
    <property type="entry name" value="C1.5.6:_HAD__Beta-PGM__Phospha"/>
    <property type="match status" value="1"/>
</dbReference>
<dbReference type="Pfam" id="PF00702">
    <property type="entry name" value="Hydrolase"/>
    <property type="match status" value="1"/>
</dbReference>
<reference evidence="2 3" key="1">
    <citation type="submission" date="2015-02" db="EMBL/GenBank/DDBJ databases">
        <authorList>
            <person name="Ju K.-S."/>
            <person name="Doroghazi J.R."/>
            <person name="Metcalf W."/>
        </authorList>
    </citation>
    <scope>NUCLEOTIDE SEQUENCE [LARGE SCALE GENOMIC DNA]</scope>
    <source>
        <strain evidence="2 3">NRRL ISP-5550</strain>
    </source>
</reference>
<dbReference type="PANTHER" id="PTHR43434">
    <property type="entry name" value="PHOSPHOGLYCOLATE PHOSPHATASE"/>
    <property type="match status" value="1"/>
</dbReference>
<keyword evidence="2" id="KW-0378">Hydrolase</keyword>
<organism evidence="2 3">
    <name type="scientific">Streptomyces katrae</name>
    <dbReference type="NCBI Taxonomy" id="68223"/>
    <lineage>
        <taxon>Bacteria</taxon>
        <taxon>Bacillati</taxon>
        <taxon>Actinomycetota</taxon>
        <taxon>Actinomycetes</taxon>
        <taxon>Kitasatosporales</taxon>
        <taxon>Streptomycetaceae</taxon>
        <taxon>Streptomyces</taxon>
    </lineage>
</organism>
<dbReference type="OrthoDB" id="9793014at2"/>
<accession>A0A0F4J745</accession>
<dbReference type="Gene3D" id="3.40.50.1000">
    <property type="entry name" value="HAD superfamily/HAD-like"/>
    <property type="match status" value="1"/>
</dbReference>
<dbReference type="NCBIfam" id="TIGR01549">
    <property type="entry name" value="HAD-SF-IA-v1"/>
    <property type="match status" value="1"/>
</dbReference>
<dbReference type="RefSeq" id="WP_045949103.1">
    <property type="nucleotide sequence ID" value="NZ_JZWV01000582.1"/>
</dbReference>
<dbReference type="STRING" id="68223.GCA_002028425_00423"/>
<evidence type="ECO:0000313" key="2">
    <source>
        <dbReference type="EMBL" id="KJY30207.1"/>
    </source>
</evidence>
<dbReference type="InterPro" id="IPR036412">
    <property type="entry name" value="HAD-like_sf"/>
</dbReference>
<dbReference type="InterPro" id="IPR023198">
    <property type="entry name" value="PGP-like_dom2"/>
</dbReference>
<dbReference type="PANTHER" id="PTHR43434:SF16">
    <property type="entry name" value="BLL8046 PROTEIN"/>
    <property type="match status" value="1"/>
</dbReference>
<comment type="caution">
    <text evidence="2">The sequence shown here is derived from an EMBL/GenBank/DDBJ whole genome shotgun (WGS) entry which is preliminary data.</text>
</comment>
<name>A0A0F4J745_9ACTN</name>
<evidence type="ECO:0000256" key="1">
    <source>
        <dbReference type="SAM" id="MobiDB-lite"/>
    </source>
</evidence>
<dbReference type="GO" id="GO:0006281">
    <property type="term" value="P:DNA repair"/>
    <property type="evidence" value="ECO:0007669"/>
    <property type="project" value="TreeGrafter"/>
</dbReference>
<dbReference type="GO" id="GO:0008967">
    <property type="term" value="F:phosphoglycolate phosphatase activity"/>
    <property type="evidence" value="ECO:0007669"/>
    <property type="project" value="TreeGrafter"/>
</dbReference>
<dbReference type="GO" id="GO:0005829">
    <property type="term" value="C:cytosol"/>
    <property type="evidence" value="ECO:0007669"/>
    <property type="project" value="TreeGrafter"/>
</dbReference>
<dbReference type="InterPro" id="IPR006439">
    <property type="entry name" value="HAD-SF_hydro_IA"/>
</dbReference>
<dbReference type="NCBIfam" id="TIGR01509">
    <property type="entry name" value="HAD-SF-IA-v3"/>
    <property type="match status" value="1"/>
</dbReference>
<dbReference type="SUPFAM" id="SSF56784">
    <property type="entry name" value="HAD-like"/>
    <property type="match status" value="1"/>
</dbReference>
<dbReference type="InterPro" id="IPR023214">
    <property type="entry name" value="HAD_sf"/>
</dbReference>